<organism evidence="1 2">
    <name type="scientific">Paxillus rubicundulus Ve08.2h10</name>
    <dbReference type="NCBI Taxonomy" id="930991"/>
    <lineage>
        <taxon>Eukaryota</taxon>
        <taxon>Fungi</taxon>
        <taxon>Dikarya</taxon>
        <taxon>Basidiomycota</taxon>
        <taxon>Agaricomycotina</taxon>
        <taxon>Agaricomycetes</taxon>
        <taxon>Agaricomycetidae</taxon>
        <taxon>Boletales</taxon>
        <taxon>Paxilineae</taxon>
        <taxon>Paxillaceae</taxon>
        <taxon>Paxillus</taxon>
    </lineage>
</organism>
<dbReference type="InParanoid" id="A0A0D0DUT4"/>
<dbReference type="HOGENOM" id="CLU_1441490_0_0_1"/>
<proteinExistence type="predicted"/>
<name>A0A0D0DUT4_9AGAM</name>
<accession>A0A0D0DUT4</accession>
<dbReference type="Proteomes" id="UP000054538">
    <property type="component" value="Unassembled WGS sequence"/>
</dbReference>
<sequence>MPTTETAQRSRRAANPEVKHHNLLERIRLIVKILADQHVDVNRASGGITPLQSLWLSRGPEMGERTPPDVFVTQRDKTRFRALLAKYPSETIRCRPPRIRIFPRCADLSIVQHRVEATTLGEPPSLEAEGYLLVLHRRLTDFIDEEDAEIDPVFKYALRHIDFSPISMGSSSIRNADTIKQQEDWNSF</sequence>
<evidence type="ECO:0000313" key="2">
    <source>
        <dbReference type="Proteomes" id="UP000054538"/>
    </source>
</evidence>
<gene>
    <name evidence="1" type="ORF">PAXRUDRAFT_9670</name>
</gene>
<dbReference type="OrthoDB" id="432970at2759"/>
<dbReference type="EMBL" id="KN824900">
    <property type="protein sequence ID" value="KIK98263.1"/>
    <property type="molecule type" value="Genomic_DNA"/>
</dbReference>
<keyword evidence="2" id="KW-1185">Reference proteome</keyword>
<dbReference type="AlphaFoldDB" id="A0A0D0DUT4"/>
<reference evidence="2" key="2">
    <citation type="submission" date="2015-01" db="EMBL/GenBank/DDBJ databases">
        <title>Evolutionary Origins and Diversification of the Mycorrhizal Mutualists.</title>
        <authorList>
            <consortium name="DOE Joint Genome Institute"/>
            <consortium name="Mycorrhizal Genomics Consortium"/>
            <person name="Kohler A."/>
            <person name="Kuo A."/>
            <person name="Nagy L.G."/>
            <person name="Floudas D."/>
            <person name="Copeland A."/>
            <person name="Barry K.W."/>
            <person name="Cichocki N."/>
            <person name="Veneault-Fourrey C."/>
            <person name="LaButti K."/>
            <person name="Lindquist E.A."/>
            <person name="Lipzen A."/>
            <person name="Lundell T."/>
            <person name="Morin E."/>
            <person name="Murat C."/>
            <person name="Riley R."/>
            <person name="Ohm R."/>
            <person name="Sun H."/>
            <person name="Tunlid A."/>
            <person name="Henrissat B."/>
            <person name="Grigoriev I.V."/>
            <person name="Hibbett D.S."/>
            <person name="Martin F."/>
        </authorList>
    </citation>
    <scope>NUCLEOTIDE SEQUENCE [LARGE SCALE GENOMIC DNA]</scope>
    <source>
        <strain evidence="2">Ve08.2h10</strain>
    </source>
</reference>
<reference evidence="1 2" key="1">
    <citation type="submission" date="2014-04" db="EMBL/GenBank/DDBJ databases">
        <authorList>
            <consortium name="DOE Joint Genome Institute"/>
            <person name="Kuo A."/>
            <person name="Kohler A."/>
            <person name="Jargeat P."/>
            <person name="Nagy L.G."/>
            <person name="Floudas D."/>
            <person name="Copeland A."/>
            <person name="Barry K.W."/>
            <person name="Cichocki N."/>
            <person name="Veneault-Fourrey C."/>
            <person name="LaButti K."/>
            <person name="Lindquist E.A."/>
            <person name="Lipzen A."/>
            <person name="Lundell T."/>
            <person name="Morin E."/>
            <person name="Murat C."/>
            <person name="Sun H."/>
            <person name="Tunlid A."/>
            <person name="Henrissat B."/>
            <person name="Grigoriev I.V."/>
            <person name="Hibbett D.S."/>
            <person name="Martin F."/>
            <person name="Nordberg H.P."/>
            <person name="Cantor M.N."/>
            <person name="Hua S.X."/>
        </authorList>
    </citation>
    <scope>NUCLEOTIDE SEQUENCE [LARGE SCALE GENOMIC DNA]</scope>
    <source>
        <strain evidence="1 2">Ve08.2h10</strain>
    </source>
</reference>
<protein>
    <submittedName>
        <fullName evidence="1">Unplaced genomic scaffold scaffold_78, whole genome shotgun sequence</fullName>
    </submittedName>
</protein>
<evidence type="ECO:0000313" key="1">
    <source>
        <dbReference type="EMBL" id="KIK98263.1"/>
    </source>
</evidence>